<dbReference type="EMBL" id="FNFO01000004">
    <property type="protein sequence ID" value="SDL08747.1"/>
    <property type="molecule type" value="Genomic_DNA"/>
</dbReference>
<reference evidence="2 3" key="1">
    <citation type="submission" date="2016-10" db="EMBL/GenBank/DDBJ databases">
        <authorList>
            <person name="de Groot N.N."/>
        </authorList>
    </citation>
    <scope>NUCLEOTIDE SEQUENCE [LARGE SCALE GENOMIC DNA]</scope>
    <source>
        <strain evidence="2 3">DSM 25186</strain>
    </source>
</reference>
<dbReference type="SUPFAM" id="SSF55729">
    <property type="entry name" value="Acyl-CoA N-acyltransferases (Nat)"/>
    <property type="match status" value="1"/>
</dbReference>
<keyword evidence="3" id="KW-1185">Reference proteome</keyword>
<dbReference type="Pfam" id="PF00583">
    <property type="entry name" value="Acetyltransf_1"/>
    <property type="match status" value="1"/>
</dbReference>
<evidence type="ECO:0000313" key="2">
    <source>
        <dbReference type="EMBL" id="SDL08747.1"/>
    </source>
</evidence>
<evidence type="ECO:0000259" key="1">
    <source>
        <dbReference type="PROSITE" id="PS51186"/>
    </source>
</evidence>
<dbReference type="InterPro" id="IPR000182">
    <property type="entry name" value="GNAT_dom"/>
</dbReference>
<organism evidence="2 3">
    <name type="scientific">Catalinimonas alkaloidigena</name>
    <dbReference type="NCBI Taxonomy" id="1075417"/>
    <lineage>
        <taxon>Bacteria</taxon>
        <taxon>Pseudomonadati</taxon>
        <taxon>Bacteroidota</taxon>
        <taxon>Cytophagia</taxon>
        <taxon>Cytophagales</taxon>
        <taxon>Catalimonadaceae</taxon>
        <taxon>Catalinimonas</taxon>
    </lineage>
</organism>
<dbReference type="PROSITE" id="PS51186">
    <property type="entry name" value="GNAT"/>
    <property type="match status" value="1"/>
</dbReference>
<dbReference type="Gene3D" id="3.40.630.30">
    <property type="match status" value="1"/>
</dbReference>
<protein>
    <submittedName>
        <fullName evidence="2">Protein N-acetyltransferase, RimJ/RimL family</fullName>
    </submittedName>
</protein>
<dbReference type="InterPro" id="IPR016181">
    <property type="entry name" value="Acyl_CoA_acyltransferase"/>
</dbReference>
<dbReference type="PANTHER" id="PTHR43415:SF3">
    <property type="entry name" value="GNAT-FAMILY ACETYLTRANSFERASE"/>
    <property type="match status" value="1"/>
</dbReference>
<dbReference type="CDD" id="cd04301">
    <property type="entry name" value="NAT_SF"/>
    <property type="match status" value="1"/>
</dbReference>
<feature type="domain" description="N-acetyltransferase" evidence="1">
    <location>
        <begin position="10"/>
        <end position="168"/>
    </location>
</feature>
<keyword evidence="2" id="KW-0808">Transferase</keyword>
<sequence>MAFLLENDIIGLREAEPSELDWLMMWGEHPDNRPFVLPYDRPRWEQALHAPDELLVMIVQKATGQAVGFVLLAGLTNSHRALELRRVIIAEKGLGVGRQVIRLLKTYCFEILRFHRFWLDVYPFNERALHLYRTEGFQWEGTLRDSILRDGQYFSLHVFSMLATEYVL</sequence>
<name>A0A1G9H741_9BACT</name>
<dbReference type="STRING" id="1075417.SAMN05421823_104340"/>
<dbReference type="Proteomes" id="UP000198510">
    <property type="component" value="Unassembled WGS sequence"/>
</dbReference>
<gene>
    <name evidence="2" type="ORF">SAMN05421823_104340</name>
</gene>
<dbReference type="RefSeq" id="WP_089682364.1">
    <property type="nucleotide sequence ID" value="NZ_FNFO01000004.1"/>
</dbReference>
<proteinExistence type="predicted"/>
<dbReference type="GO" id="GO:0016747">
    <property type="term" value="F:acyltransferase activity, transferring groups other than amino-acyl groups"/>
    <property type="evidence" value="ECO:0007669"/>
    <property type="project" value="InterPro"/>
</dbReference>
<dbReference type="PANTHER" id="PTHR43415">
    <property type="entry name" value="SPERMIDINE N(1)-ACETYLTRANSFERASE"/>
    <property type="match status" value="1"/>
</dbReference>
<dbReference type="AlphaFoldDB" id="A0A1G9H741"/>
<evidence type="ECO:0000313" key="3">
    <source>
        <dbReference type="Proteomes" id="UP000198510"/>
    </source>
</evidence>
<accession>A0A1G9H741</accession>
<dbReference type="OrthoDB" id="6290225at2"/>